<evidence type="ECO:0000313" key="1">
    <source>
        <dbReference type="EMBL" id="NYF38564.1"/>
    </source>
</evidence>
<gene>
    <name evidence="1" type="ORF">HDA43_000723</name>
</gene>
<proteinExistence type="predicted"/>
<comment type="caution">
    <text evidence="1">The sequence shown here is derived from an EMBL/GenBank/DDBJ whole genome shotgun (WGS) entry which is preliminary data.</text>
</comment>
<dbReference type="EMBL" id="JACCCO010000001">
    <property type="protein sequence ID" value="NYF38564.1"/>
    <property type="molecule type" value="Genomic_DNA"/>
</dbReference>
<dbReference type="Proteomes" id="UP000576393">
    <property type="component" value="Unassembled WGS sequence"/>
</dbReference>
<accession>A0A852UTX2</accession>
<dbReference type="AlphaFoldDB" id="A0A852UTX2"/>
<name>A0A852UTX2_9ACTN</name>
<sequence length="37" mass="4237">MSLAARPLLRRLSELADELVARTRDTDEAYRRLLPAP</sequence>
<keyword evidence="2" id="KW-1185">Reference proteome</keyword>
<protein>
    <submittedName>
        <fullName evidence="1">Uncharacterized protein</fullName>
    </submittedName>
</protein>
<organism evidence="1 2">
    <name type="scientific">Streptosporangium sandarakinum</name>
    <dbReference type="NCBI Taxonomy" id="1260955"/>
    <lineage>
        <taxon>Bacteria</taxon>
        <taxon>Bacillati</taxon>
        <taxon>Actinomycetota</taxon>
        <taxon>Actinomycetes</taxon>
        <taxon>Streptosporangiales</taxon>
        <taxon>Streptosporangiaceae</taxon>
        <taxon>Streptosporangium</taxon>
    </lineage>
</organism>
<reference evidence="1 2" key="1">
    <citation type="submission" date="2020-07" db="EMBL/GenBank/DDBJ databases">
        <title>Sequencing the genomes of 1000 actinobacteria strains.</title>
        <authorList>
            <person name="Klenk H.-P."/>
        </authorList>
    </citation>
    <scope>NUCLEOTIDE SEQUENCE [LARGE SCALE GENOMIC DNA]</scope>
    <source>
        <strain evidence="1 2">DSM 45763</strain>
    </source>
</reference>
<evidence type="ECO:0000313" key="2">
    <source>
        <dbReference type="Proteomes" id="UP000576393"/>
    </source>
</evidence>